<keyword evidence="7" id="KW-0282">Flagellum</keyword>
<evidence type="ECO:0000313" key="7">
    <source>
        <dbReference type="EMBL" id="OTP65693.1"/>
    </source>
</evidence>
<name>A0A242M3C4_CABSO</name>
<dbReference type="Proteomes" id="UP000195221">
    <property type="component" value="Unassembled WGS sequence"/>
</dbReference>
<proteinExistence type="inferred from homology"/>
<feature type="domain" description="Flagellin N-terminal" evidence="6">
    <location>
        <begin position="14"/>
        <end position="141"/>
    </location>
</feature>
<reference evidence="7 8" key="1">
    <citation type="submission" date="2017-03" db="EMBL/GenBank/DDBJ databases">
        <title>Genome analysis of strain PAMC 26577.</title>
        <authorList>
            <person name="Oh H.-M."/>
            <person name="Yang J.-A."/>
        </authorList>
    </citation>
    <scope>NUCLEOTIDE SEQUENCE [LARGE SCALE GENOMIC DNA]</scope>
    <source>
        <strain evidence="7 8">PAMC 26577</strain>
    </source>
</reference>
<comment type="caution">
    <text evidence="7">The sequence shown here is derived from an EMBL/GenBank/DDBJ whole genome shotgun (WGS) entry which is preliminary data.</text>
</comment>
<evidence type="ECO:0000256" key="3">
    <source>
        <dbReference type="ARBA" id="ARBA00005709"/>
    </source>
</evidence>
<comment type="subcellular location">
    <subcellularLocation>
        <location evidence="1">Bacterial flagellum</location>
    </subcellularLocation>
    <subcellularLocation>
        <location evidence="2">Secreted</location>
    </subcellularLocation>
</comment>
<gene>
    <name evidence="7" type="ORF">PAMC26577_38860</name>
</gene>
<evidence type="ECO:0000313" key="8">
    <source>
        <dbReference type="Proteomes" id="UP000195221"/>
    </source>
</evidence>
<keyword evidence="7" id="KW-0966">Cell projection</keyword>
<evidence type="ECO:0000256" key="4">
    <source>
        <dbReference type="ARBA" id="ARBA00023143"/>
    </source>
</evidence>
<accession>A0A242M3C4</accession>
<dbReference type="SUPFAM" id="SSF64518">
    <property type="entry name" value="Phase 1 flagellin"/>
    <property type="match status" value="1"/>
</dbReference>
<dbReference type="GO" id="GO:0005198">
    <property type="term" value="F:structural molecule activity"/>
    <property type="evidence" value="ECO:0007669"/>
    <property type="project" value="InterPro"/>
</dbReference>
<sequence length="412" mass="41883">MRISSSQYFAMGVQTMSDQQATLSTMYQKIASENKLQTAADDPLGAAQAVSLSSKGATLAQFSTNQDAALTALQQESSTLTSVTSVMNSIMSDVSRAGNGSLNDTDRASIAQEIKSYRTQLSALANTTDASGNHIFGGFKTGQPSFTDNPSGTGATYNGNSGVRSIQINDTRSVSTGDTGSSVFQGVSVPGSDPVPSSSSANTGTGTIGAVSTLDPNNAGNSSTYKITFSSATTYTVTASTADGKVGAPGAPTPYTAGQPILLGGESVTINGAPAANDSFSVTPANTGKASDSDIFATLDNLAAALEQPTQTSGAAATTLTNALATAGTKLNNSFNNILTVQASVGGRMQEVKTAQSSNSTSTLQNASSLSDLTSVDLPSAISQYQLTQTALQGAQQAFASIQKMSLFQYLT</sequence>
<dbReference type="AlphaFoldDB" id="A0A242M3C4"/>
<dbReference type="Gene3D" id="1.20.1330.10">
    <property type="entry name" value="f41 fragment of flagellin, N-terminal domain"/>
    <property type="match status" value="2"/>
</dbReference>
<keyword evidence="4" id="KW-0975">Bacterial flagellum</keyword>
<feature type="region of interest" description="Disordered" evidence="5">
    <location>
        <begin position="172"/>
        <end position="217"/>
    </location>
</feature>
<dbReference type="Pfam" id="PF00669">
    <property type="entry name" value="Flagellin_N"/>
    <property type="match status" value="1"/>
</dbReference>
<dbReference type="InterPro" id="IPR001029">
    <property type="entry name" value="Flagellin_N"/>
</dbReference>
<evidence type="ECO:0000256" key="5">
    <source>
        <dbReference type="SAM" id="MobiDB-lite"/>
    </source>
</evidence>
<evidence type="ECO:0000256" key="1">
    <source>
        <dbReference type="ARBA" id="ARBA00004365"/>
    </source>
</evidence>
<dbReference type="InterPro" id="IPR001492">
    <property type="entry name" value="Flagellin"/>
</dbReference>
<dbReference type="InterPro" id="IPR013384">
    <property type="entry name" value="Flagell_FlgL"/>
</dbReference>
<comment type="similarity">
    <text evidence="3">Belongs to the bacterial flagellin family.</text>
</comment>
<organism evidence="7 8">
    <name type="scientific">Caballeronia sordidicola</name>
    <name type="common">Burkholderia sordidicola</name>
    <dbReference type="NCBI Taxonomy" id="196367"/>
    <lineage>
        <taxon>Bacteria</taxon>
        <taxon>Pseudomonadati</taxon>
        <taxon>Pseudomonadota</taxon>
        <taxon>Betaproteobacteria</taxon>
        <taxon>Burkholderiales</taxon>
        <taxon>Burkholderiaceae</taxon>
        <taxon>Caballeronia</taxon>
    </lineage>
</organism>
<dbReference type="NCBIfam" id="TIGR02550">
    <property type="entry name" value="flagell_flgL"/>
    <property type="match status" value="1"/>
</dbReference>
<evidence type="ECO:0000256" key="2">
    <source>
        <dbReference type="ARBA" id="ARBA00004613"/>
    </source>
</evidence>
<dbReference type="PANTHER" id="PTHR42792:SF1">
    <property type="entry name" value="FLAGELLAR HOOK-ASSOCIATED PROTEIN 3"/>
    <property type="match status" value="1"/>
</dbReference>
<dbReference type="GO" id="GO:0009424">
    <property type="term" value="C:bacterial-type flagellum hook"/>
    <property type="evidence" value="ECO:0007669"/>
    <property type="project" value="InterPro"/>
</dbReference>
<dbReference type="RefSeq" id="WP_075359779.1">
    <property type="nucleotide sequence ID" value="NZ_MSRG01000080.1"/>
</dbReference>
<dbReference type="GO" id="GO:0071973">
    <property type="term" value="P:bacterial-type flagellum-dependent cell motility"/>
    <property type="evidence" value="ECO:0007669"/>
    <property type="project" value="InterPro"/>
</dbReference>
<evidence type="ECO:0000259" key="6">
    <source>
        <dbReference type="Pfam" id="PF00669"/>
    </source>
</evidence>
<dbReference type="GO" id="GO:0005576">
    <property type="term" value="C:extracellular region"/>
    <property type="evidence" value="ECO:0007669"/>
    <property type="project" value="UniProtKB-SubCell"/>
</dbReference>
<keyword evidence="7" id="KW-0969">Cilium</keyword>
<feature type="compositionally biased region" description="Polar residues" evidence="5">
    <location>
        <begin position="172"/>
        <end position="185"/>
    </location>
</feature>
<dbReference type="PANTHER" id="PTHR42792">
    <property type="entry name" value="FLAGELLIN"/>
    <property type="match status" value="1"/>
</dbReference>
<protein>
    <submittedName>
        <fullName evidence="7">Flagellar hook-associated protein FlgL</fullName>
    </submittedName>
</protein>
<dbReference type="EMBL" id="NBTZ01000174">
    <property type="protein sequence ID" value="OTP65693.1"/>
    <property type="molecule type" value="Genomic_DNA"/>
</dbReference>
<feature type="compositionally biased region" description="Low complexity" evidence="5">
    <location>
        <begin position="186"/>
        <end position="200"/>
    </location>
</feature>